<reference evidence="1" key="1">
    <citation type="submission" date="2023-10" db="EMBL/GenBank/DDBJ databases">
        <authorList>
            <person name="Rodriguez Cubillos JULIANA M."/>
            <person name="De Vega J."/>
        </authorList>
    </citation>
    <scope>NUCLEOTIDE SEQUENCE</scope>
</reference>
<dbReference type="Proteomes" id="UP001177021">
    <property type="component" value="Unassembled WGS sequence"/>
</dbReference>
<evidence type="ECO:0000313" key="2">
    <source>
        <dbReference type="Proteomes" id="UP001177021"/>
    </source>
</evidence>
<proteinExistence type="predicted"/>
<gene>
    <name evidence="1" type="ORF">MILVUS5_LOCUS8480</name>
</gene>
<sequence length="654" mass="74263">MPPRRAANNRQSTDPTVDLVGAIQAIHAMATAITQQSEATAQQAATTAQQAAARAQREAIRDQREEAAAEARELRDFNQYNPPKFNGEHDPDKADRWLEDIEKIFEMLHCTDAKKVEYGTFLLRAEAESWWRGEKQIMEDNDEVLNWESFKQKFLGKYFPSSARSEKDAQFLKLYQGNMTISEYADKFDSLAKHFRYFRDHVDEEYKCERFENGLRYEIKESVEPLEIRQYQALVEKCKKVERMKRGRANRGVTGGPSRPQGHQNQDNRGGRHHPYNRPRGNGRDQSRAQNRGGPRPQNDGNVRCHHCDQEGHVRSQCPERIRVCYRCQEPGHFARDCQGPKREDLVPSTNNNNEAARPTAKGRVYHIGGEETSNASGLIQGECEISGKLFSVLYDSGATHSFISVECVNSLQLLVTSLPFDLVVTIPSSEPVILNKACLQCPLTILGMKFKVDLICIPLKHLGVILGMDWLSSHYVLLDCARRSLIFPDPGVSRFLDANRLKFSLKGGIQKYVFLNSISMKPEVEINEIRVVKDFPEVFPTDVPGLPPIREVEFAIDVVPGTGPIHIAPYRMAPSEMSELKSQLEDLLSKKFIRPSVSPWGAPVLLVKKKDGKSRLCVDYRQLNKVTIKNRYPLPRIDDLMDQLRGADITRFA</sequence>
<evidence type="ECO:0000313" key="1">
    <source>
        <dbReference type="EMBL" id="CAJ2638244.1"/>
    </source>
</evidence>
<name>A0ACB0J2N1_TRIPR</name>
<comment type="caution">
    <text evidence="1">The sequence shown here is derived from an EMBL/GenBank/DDBJ whole genome shotgun (WGS) entry which is preliminary data.</text>
</comment>
<dbReference type="EMBL" id="CASHSV030000013">
    <property type="protein sequence ID" value="CAJ2638244.1"/>
    <property type="molecule type" value="Genomic_DNA"/>
</dbReference>
<accession>A0ACB0J2N1</accession>
<organism evidence="1 2">
    <name type="scientific">Trifolium pratense</name>
    <name type="common">Red clover</name>
    <dbReference type="NCBI Taxonomy" id="57577"/>
    <lineage>
        <taxon>Eukaryota</taxon>
        <taxon>Viridiplantae</taxon>
        <taxon>Streptophyta</taxon>
        <taxon>Embryophyta</taxon>
        <taxon>Tracheophyta</taxon>
        <taxon>Spermatophyta</taxon>
        <taxon>Magnoliopsida</taxon>
        <taxon>eudicotyledons</taxon>
        <taxon>Gunneridae</taxon>
        <taxon>Pentapetalae</taxon>
        <taxon>rosids</taxon>
        <taxon>fabids</taxon>
        <taxon>Fabales</taxon>
        <taxon>Fabaceae</taxon>
        <taxon>Papilionoideae</taxon>
        <taxon>50 kb inversion clade</taxon>
        <taxon>NPAAA clade</taxon>
        <taxon>Hologalegina</taxon>
        <taxon>IRL clade</taxon>
        <taxon>Trifolieae</taxon>
        <taxon>Trifolium</taxon>
    </lineage>
</organism>
<keyword evidence="2" id="KW-1185">Reference proteome</keyword>
<protein>
    <submittedName>
        <fullName evidence="1">Uncharacterized protein</fullName>
    </submittedName>
</protein>